<dbReference type="Proteomes" id="UP000800038">
    <property type="component" value="Unassembled WGS sequence"/>
</dbReference>
<sequence>MSQKVFSTEAPPSSVLHASLSINPPKIVRAEGHYLYTTDGTKIFDASGGAAVSCLGHNNARVKRAIMDQLNKVEYTFSPHFTTDAYEQLAKFLVDSTGGAMKKVFVTGSGSEAVEACLKMARQYFMELPEPQPQRTRFIARDRSYHGNTIASLSVSGHKARRAIYEPMLLQNMSFVSPCYPYRDMRKGETDEQYVARLAQELEDEFQRVGPNTVCGVVLETMAGLTLGAVAPVPGYLKAMKAVCERHGALFVLDEVLAGMGRTGTLHAWEQEDVVPDLQTVAKGLGAGYAPIGALLVGKKVVDVLSQGTKAFMHFQTYHGHPTACAAAYEVQQVIKDEGLVENCRKMGIYLGERLRDRLGVHKNVGEIRGRGLVWAIELVQDRVTKAPFPVQTKVAPTIHAAGLQKFAIALLPGGGVVDGMNGDLVVLAPPYTITREDVDLIVEHTAKAIESILGPAETTAKL</sequence>
<evidence type="ECO:0000256" key="3">
    <source>
        <dbReference type="ARBA" id="ARBA00022898"/>
    </source>
</evidence>
<accession>A0A6A5SNU7</accession>
<dbReference type="InterPro" id="IPR005814">
    <property type="entry name" value="Aminotrans_3"/>
</dbReference>
<dbReference type="EMBL" id="ML976049">
    <property type="protein sequence ID" value="KAF1941334.1"/>
    <property type="molecule type" value="Genomic_DNA"/>
</dbReference>
<dbReference type="Gene3D" id="3.40.640.10">
    <property type="entry name" value="Type I PLP-dependent aspartate aminotransferase-like (Major domain)"/>
    <property type="match status" value="1"/>
</dbReference>
<organism evidence="5 6">
    <name type="scientific">Clathrospora elynae</name>
    <dbReference type="NCBI Taxonomy" id="706981"/>
    <lineage>
        <taxon>Eukaryota</taxon>
        <taxon>Fungi</taxon>
        <taxon>Dikarya</taxon>
        <taxon>Ascomycota</taxon>
        <taxon>Pezizomycotina</taxon>
        <taxon>Dothideomycetes</taxon>
        <taxon>Pleosporomycetidae</taxon>
        <taxon>Pleosporales</taxon>
        <taxon>Diademaceae</taxon>
        <taxon>Clathrospora</taxon>
    </lineage>
</organism>
<dbReference type="PANTHER" id="PTHR43094:SF1">
    <property type="entry name" value="AMINOTRANSFERASE CLASS-III"/>
    <property type="match status" value="1"/>
</dbReference>
<dbReference type="Gene3D" id="3.90.1150.10">
    <property type="entry name" value="Aspartate Aminotransferase, domain 1"/>
    <property type="match status" value="1"/>
</dbReference>
<dbReference type="GO" id="GO:0005829">
    <property type="term" value="C:cytosol"/>
    <property type="evidence" value="ECO:0007669"/>
    <property type="project" value="TreeGrafter"/>
</dbReference>
<dbReference type="PANTHER" id="PTHR43094">
    <property type="entry name" value="AMINOTRANSFERASE"/>
    <property type="match status" value="1"/>
</dbReference>
<dbReference type="SUPFAM" id="SSF53383">
    <property type="entry name" value="PLP-dependent transferases"/>
    <property type="match status" value="1"/>
</dbReference>
<evidence type="ECO:0000256" key="2">
    <source>
        <dbReference type="ARBA" id="ARBA00008954"/>
    </source>
</evidence>
<dbReference type="FunFam" id="3.40.640.10:FF:000004">
    <property type="entry name" value="Acetylornithine aminotransferase"/>
    <property type="match status" value="1"/>
</dbReference>
<dbReference type="AlphaFoldDB" id="A0A6A5SNU7"/>
<dbReference type="Pfam" id="PF00202">
    <property type="entry name" value="Aminotran_3"/>
    <property type="match status" value="1"/>
</dbReference>
<dbReference type="InterPro" id="IPR015424">
    <property type="entry name" value="PyrdxlP-dep_Trfase"/>
</dbReference>
<protein>
    <submittedName>
        <fullName evidence="5">Class III aminotransferas-like protein</fullName>
    </submittedName>
</protein>
<evidence type="ECO:0000313" key="5">
    <source>
        <dbReference type="EMBL" id="KAF1941334.1"/>
    </source>
</evidence>
<dbReference type="GO" id="GO:0008483">
    <property type="term" value="F:transaminase activity"/>
    <property type="evidence" value="ECO:0007669"/>
    <property type="project" value="InterPro"/>
</dbReference>
<proteinExistence type="inferred from homology"/>
<comment type="similarity">
    <text evidence="2 4">Belongs to the class-III pyridoxal-phosphate-dependent aminotransferase family.</text>
</comment>
<comment type="cofactor">
    <cofactor evidence="1">
        <name>pyridoxal 5'-phosphate</name>
        <dbReference type="ChEBI" id="CHEBI:597326"/>
    </cofactor>
</comment>
<name>A0A6A5SNU7_9PLEO</name>
<evidence type="ECO:0000256" key="1">
    <source>
        <dbReference type="ARBA" id="ARBA00001933"/>
    </source>
</evidence>
<dbReference type="OrthoDB" id="5419315at2759"/>
<evidence type="ECO:0000256" key="4">
    <source>
        <dbReference type="RuleBase" id="RU003560"/>
    </source>
</evidence>
<dbReference type="CDD" id="cd00610">
    <property type="entry name" value="OAT_like"/>
    <property type="match status" value="1"/>
</dbReference>
<dbReference type="InterPro" id="IPR015421">
    <property type="entry name" value="PyrdxlP-dep_Trfase_major"/>
</dbReference>
<evidence type="ECO:0000313" key="6">
    <source>
        <dbReference type="Proteomes" id="UP000800038"/>
    </source>
</evidence>
<reference evidence="5" key="1">
    <citation type="journal article" date="2020" name="Stud. Mycol.">
        <title>101 Dothideomycetes genomes: a test case for predicting lifestyles and emergence of pathogens.</title>
        <authorList>
            <person name="Haridas S."/>
            <person name="Albert R."/>
            <person name="Binder M."/>
            <person name="Bloem J."/>
            <person name="Labutti K."/>
            <person name="Salamov A."/>
            <person name="Andreopoulos B."/>
            <person name="Baker S."/>
            <person name="Barry K."/>
            <person name="Bills G."/>
            <person name="Bluhm B."/>
            <person name="Cannon C."/>
            <person name="Castanera R."/>
            <person name="Culley D."/>
            <person name="Daum C."/>
            <person name="Ezra D."/>
            <person name="Gonzalez J."/>
            <person name="Henrissat B."/>
            <person name="Kuo A."/>
            <person name="Liang C."/>
            <person name="Lipzen A."/>
            <person name="Lutzoni F."/>
            <person name="Magnuson J."/>
            <person name="Mondo S."/>
            <person name="Nolan M."/>
            <person name="Ohm R."/>
            <person name="Pangilinan J."/>
            <person name="Park H.-J."/>
            <person name="Ramirez L."/>
            <person name="Alfaro M."/>
            <person name="Sun H."/>
            <person name="Tritt A."/>
            <person name="Yoshinaga Y."/>
            <person name="Zwiers L.-H."/>
            <person name="Turgeon B."/>
            <person name="Goodwin S."/>
            <person name="Spatafora J."/>
            <person name="Crous P."/>
            <person name="Grigoriev I."/>
        </authorList>
    </citation>
    <scope>NUCLEOTIDE SEQUENCE</scope>
    <source>
        <strain evidence="5">CBS 161.51</strain>
    </source>
</reference>
<keyword evidence="6" id="KW-1185">Reference proteome</keyword>
<dbReference type="GO" id="GO:0030170">
    <property type="term" value="F:pyridoxal phosphate binding"/>
    <property type="evidence" value="ECO:0007669"/>
    <property type="project" value="InterPro"/>
</dbReference>
<gene>
    <name evidence="5" type="ORF">EJ02DRAFT_378031</name>
</gene>
<dbReference type="NCBIfam" id="NF005685">
    <property type="entry name" value="PRK07483.1"/>
    <property type="match status" value="1"/>
</dbReference>
<dbReference type="InterPro" id="IPR015422">
    <property type="entry name" value="PyrdxlP-dep_Trfase_small"/>
</dbReference>
<keyword evidence="3 4" id="KW-0663">Pyridoxal phosphate</keyword>